<dbReference type="InterPro" id="IPR010140">
    <property type="entry name" value="Histidinol_P_phosphatase_HisJ"/>
</dbReference>
<dbReference type="Gene3D" id="3.20.20.140">
    <property type="entry name" value="Metal-dependent hydrolases"/>
    <property type="match status" value="1"/>
</dbReference>
<evidence type="ECO:0000256" key="1">
    <source>
        <dbReference type="ARBA" id="ARBA00004970"/>
    </source>
</evidence>
<evidence type="ECO:0000256" key="2">
    <source>
        <dbReference type="ARBA" id="ARBA00009152"/>
    </source>
</evidence>
<gene>
    <name evidence="10" type="ORF">C4B60_06240</name>
</gene>
<evidence type="ECO:0000256" key="8">
    <source>
        <dbReference type="RuleBase" id="RU366003"/>
    </source>
</evidence>
<evidence type="ECO:0000313" key="11">
    <source>
        <dbReference type="Proteomes" id="UP000239047"/>
    </source>
</evidence>
<evidence type="ECO:0000256" key="5">
    <source>
        <dbReference type="ARBA" id="ARBA00022801"/>
    </source>
</evidence>
<dbReference type="UniPathway" id="UPA00031">
    <property type="reaction ID" value="UER00013"/>
</dbReference>
<accession>A0A2S5GF26</accession>
<dbReference type="PANTHER" id="PTHR21039:SF0">
    <property type="entry name" value="HISTIDINOL-PHOSPHATASE"/>
    <property type="match status" value="1"/>
</dbReference>
<sequence>MKLQDGHIHTPFCPHGSKDSFLLYIERAIKLDYTEISFMEHAPLPASFTDPTPDQDSGMDIRFLEEYLHTISSLKNTYKKDLKINTGLEVDYIEGFEHETAAFLNRYGPHLDDSILSVHFLLKDGKYDCMDYSHEVFSSMAERYGSVDAVHKAYYRTLQLSIEADLGIYKPKRIGHMTLARKFQQLFHANEDYSLAINAILTKIKEEGYELDYNGAGAVKPHCREPYPSADIAQIARTLGIKLVYGSDAHQAKDLHQGRAQLIPPFSLL</sequence>
<dbReference type="InterPro" id="IPR016195">
    <property type="entry name" value="Pol/histidinol_Pase-like"/>
</dbReference>
<dbReference type="GO" id="GO:0000105">
    <property type="term" value="P:L-histidine biosynthetic process"/>
    <property type="evidence" value="ECO:0007669"/>
    <property type="project" value="UniProtKB-UniRule"/>
</dbReference>
<feature type="domain" description="PHP" evidence="9">
    <location>
        <begin position="5"/>
        <end position="214"/>
    </location>
</feature>
<dbReference type="Proteomes" id="UP000239047">
    <property type="component" value="Unassembled WGS sequence"/>
</dbReference>
<dbReference type="EC" id="3.1.3.15" evidence="3 8"/>
<name>A0A2S5GF26_9BACL</name>
<dbReference type="NCBIfam" id="NF005996">
    <property type="entry name" value="PRK08123.1"/>
    <property type="match status" value="1"/>
</dbReference>
<keyword evidence="4 8" id="KW-0028">Amino-acid biosynthesis</keyword>
<dbReference type="EMBL" id="PREZ01000002">
    <property type="protein sequence ID" value="PPA71652.1"/>
    <property type="molecule type" value="Genomic_DNA"/>
</dbReference>
<evidence type="ECO:0000256" key="3">
    <source>
        <dbReference type="ARBA" id="ARBA00013085"/>
    </source>
</evidence>
<dbReference type="InterPro" id="IPR004013">
    <property type="entry name" value="PHP_dom"/>
</dbReference>
<proteinExistence type="inferred from homology"/>
<evidence type="ECO:0000313" key="10">
    <source>
        <dbReference type="EMBL" id="PPA71652.1"/>
    </source>
</evidence>
<dbReference type="SUPFAM" id="SSF89550">
    <property type="entry name" value="PHP domain-like"/>
    <property type="match status" value="1"/>
</dbReference>
<evidence type="ECO:0000259" key="9">
    <source>
        <dbReference type="Pfam" id="PF02811"/>
    </source>
</evidence>
<keyword evidence="5 8" id="KW-0378">Hydrolase</keyword>
<reference evidence="10 11" key="1">
    <citation type="submission" date="2018-02" db="EMBL/GenBank/DDBJ databases">
        <title>Jeotgalibacillus proteolyticum sp. nov. a protease producing bacterium isolated from ocean sediments of Laizhou Bay.</title>
        <authorList>
            <person name="Li Y."/>
        </authorList>
    </citation>
    <scope>NUCLEOTIDE SEQUENCE [LARGE SCALE GENOMIC DNA]</scope>
    <source>
        <strain evidence="10 11">22-7</strain>
    </source>
</reference>
<evidence type="ECO:0000256" key="6">
    <source>
        <dbReference type="ARBA" id="ARBA00023102"/>
    </source>
</evidence>
<keyword evidence="11" id="KW-1185">Reference proteome</keyword>
<comment type="caution">
    <text evidence="10">The sequence shown here is derived from an EMBL/GenBank/DDBJ whole genome shotgun (WGS) entry which is preliminary data.</text>
</comment>
<comment type="pathway">
    <text evidence="1 8">Amino-acid biosynthesis; L-histidine biosynthesis; L-histidine from 5-phospho-alpha-D-ribose 1-diphosphate: step 8/9.</text>
</comment>
<dbReference type="PANTHER" id="PTHR21039">
    <property type="entry name" value="HISTIDINOL PHOSPHATASE-RELATED"/>
    <property type="match status" value="1"/>
</dbReference>
<dbReference type="GO" id="GO:0005737">
    <property type="term" value="C:cytoplasm"/>
    <property type="evidence" value="ECO:0007669"/>
    <property type="project" value="TreeGrafter"/>
</dbReference>
<dbReference type="AlphaFoldDB" id="A0A2S5GF26"/>
<comment type="similarity">
    <text evidence="2 8">Belongs to the PHP hydrolase family. HisK subfamily.</text>
</comment>
<protein>
    <recommendedName>
        <fullName evidence="3 8">Histidinol-phosphatase</fullName>
        <shortName evidence="8">HolPase</shortName>
        <ecNumber evidence="3 8">3.1.3.15</ecNumber>
    </recommendedName>
</protein>
<evidence type="ECO:0000256" key="4">
    <source>
        <dbReference type="ARBA" id="ARBA00022605"/>
    </source>
</evidence>
<comment type="catalytic activity">
    <reaction evidence="7 8">
        <text>L-histidinol phosphate + H2O = L-histidinol + phosphate</text>
        <dbReference type="Rhea" id="RHEA:14465"/>
        <dbReference type="ChEBI" id="CHEBI:15377"/>
        <dbReference type="ChEBI" id="CHEBI:43474"/>
        <dbReference type="ChEBI" id="CHEBI:57699"/>
        <dbReference type="ChEBI" id="CHEBI:57980"/>
        <dbReference type="EC" id="3.1.3.15"/>
    </reaction>
</comment>
<organism evidence="10 11">
    <name type="scientific">Jeotgalibacillus proteolyticus</name>
    <dbReference type="NCBI Taxonomy" id="2082395"/>
    <lineage>
        <taxon>Bacteria</taxon>
        <taxon>Bacillati</taxon>
        <taxon>Bacillota</taxon>
        <taxon>Bacilli</taxon>
        <taxon>Bacillales</taxon>
        <taxon>Caryophanaceae</taxon>
        <taxon>Jeotgalibacillus</taxon>
    </lineage>
</organism>
<dbReference type="CDD" id="cd12110">
    <property type="entry name" value="PHP_HisPPase_Hisj_like"/>
    <property type="match status" value="1"/>
</dbReference>
<dbReference type="RefSeq" id="WP_104057141.1">
    <property type="nucleotide sequence ID" value="NZ_PREZ01000002.1"/>
</dbReference>
<dbReference type="Pfam" id="PF02811">
    <property type="entry name" value="PHP"/>
    <property type="match status" value="1"/>
</dbReference>
<evidence type="ECO:0000256" key="7">
    <source>
        <dbReference type="ARBA" id="ARBA00049158"/>
    </source>
</evidence>
<dbReference type="NCBIfam" id="TIGR01856">
    <property type="entry name" value="hisJ_fam"/>
    <property type="match status" value="1"/>
</dbReference>
<dbReference type="GO" id="GO:0004401">
    <property type="term" value="F:histidinol-phosphatase activity"/>
    <property type="evidence" value="ECO:0007669"/>
    <property type="project" value="UniProtKB-UniRule"/>
</dbReference>
<dbReference type="OrthoDB" id="9775255at2"/>
<keyword evidence="6 8" id="KW-0368">Histidine biosynthesis</keyword>